<comment type="caution">
    <text evidence="1">The sequence shown here is derived from an EMBL/GenBank/DDBJ whole genome shotgun (WGS) entry which is preliminary data.</text>
</comment>
<proteinExistence type="predicted"/>
<dbReference type="Gene3D" id="3.40.1000.10">
    <property type="entry name" value="Mog1/PsbP, alpha/beta/alpha sandwich"/>
    <property type="match status" value="1"/>
</dbReference>
<evidence type="ECO:0008006" key="2">
    <source>
        <dbReference type="Google" id="ProtNLM"/>
    </source>
</evidence>
<organism evidence="1">
    <name type="scientific">marine sediment metagenome</name>
    <dbReference type="NCBI Taxonomy" id="412755"/>
    <lineage>
        <taxon>unclassified sequences</taxon>
        <taxon>metagenomes</taxon>
        <taxon>ecological metagenomes</taxon>
    </lineage>
</organism>
<feature type="non-terminal residue" evidence="1">
    <location>
        <position position="173"/>
    </location>
</feature>
<protein>
    <recommendedName>
        <fullName evidence="2">PsbP C-terminal domain-containing protein</fullName>
    </recommendedName>
</protein>
<dbReference type="EMBL" id="BARS01034166">
    <property type="protein sequence ID" value="GAG19175.1"/>
    <property type="molecule type" value="Genomic_DNA"/>
</dbReference>
<sequence length="173" mass="19213">MNKKFVLMITILALIAALGISGGSCGPSEPSQFVTYTDEANGFSIEYPDSWHVKTPKNPPELKVSIWEKEFGLNPVGLMVGKYAASGYSLEDFSEFRKNFLSENSGDYESISTEELTIDTIPALKHIYTETVGNTPYKSVDVCLVEDGTGWILRFNSSQKSFDSYKSIFNTSF</sequence>
<evidence type="ECO:0000313" key="1">
    <source>
        <dbReference type="EMBL" id="GAG19175.1"/>
    </source>
</evidence>
<reference evidence="1" key="1">
    <citation type="journal article" date="2014" name="Front. Microbiol.">
        <title>High frequency of phylogenetically diverse reductive dehalogenase-homologous genes in deep subseafloor sedimentary metagenomes.</title>
        <authorList>
            <person name="Kawai M."/>
            <person name="Futagami T."/>
            <person name="Toyoda A."/>
            <person name="Takaki Y."/>
            <person name="Nishi S."/>
            <person name="Hori S."/>
            <person name="Arai W."/>
            <person name="Tsubouchi T."/>
            <person name="Morono Y."/>
            <person name="Uchiyama I."/>
            <person name="Ito T."/>
            <person name="Fujiyama A."/>
            <person name="Inagaki F."/>
            <person name="Takami H."/>
        </authorList>
    </citation>
    <scope>NUCLEOTIDE SEQUENCE</scope>
    <source>
        <strain evidence="1">Expedition CK06-06</strain>
    </source>
</reference>
<gene>
    <name evidence="1" type="ORF">S01H1_52825</name>
</gene>
<dbReference type="PROSITE" id="PS51257">
    <property type="entry name" value="PROKAR_LIPOPROTEIN"/>
    <property type="match status" value="1"/>
</dbReference>
<accession>X0VLQ1</accession>
<name>X0VLQ1_9ZZZZ</name>
<dbReference type="AlphaFoldDB" id="X0VLQ1"/>